<dbReference type="SUPFAM" id="SSF52313">
    <property type="entry name" value="Ribosomal protein S2"/>
    <property type="match status" value="1"/>
</dbReference>
<dbReference type="CDD" id="cd01425">
    <property type="entry name" value="RPS2"/>
    <property type="match status" value="1"/>
</dbReference>
<proteinExistence type="inferred from homology"/>
<dbReference type="NCBIfam" id="TIGR01011">
    <property type="entry name" value="rpsB_bact"/>
    <property type="match status" value="1"/>
</dbReference>
<accession>A0A0G3VH88</accession>
<geneLocation type="chloroplast" evidence="5"/>
<evidence type="ECO:0000313" key="5">
    <source>
        <dbReference type="EMBL" id="AKL79004.1"/>
    </source>
</evidence>
<keyword evidence="5" id="KW-0150">Chloroplast</keyword>
<dbReference type="InterPro" id="IPR001865">
    <property type="entry name" value="Ribosomal_uS2"/>
</dbReference>
<dbReference type="Gene3D" id="1.10.287.610">
    <property type="entry name" value="Helix hairpin bin"/>
    <property type="match status" value="1"/>
</dbReference>
<name>A0A0G3VH88_EUGVI</name>
<dbReference type="PRINTS" id="PR00395">
    <property type="entry name" value="RIBOSOMALS2"/>
</dbReference>
<dbReference type="Pfam" id="PF00318">
    <property type="entry name" value="Ribosomal_S2"/>
    <property type="match status" value="1"/>
</dbReference>
<comment type="subcellular location">
    <subcellularLocation>
        <location evidence="4">Plastid</location>
        <location evidence="4">Chloroplast</location>
    </subcellularLocation>
</comment>
<dbReference type="InterPro" id="IPR005706">
    <property type="entry name" value="Ribosomal_uS2_bac/mit/plastid"/>
</dbReference>
<protein>
    <recommendedName>
        <fullName evidence="4">Small ribosomal subunit protein uS2c</fullName>
    </recommendedName>
</protein>
<dbReference type="PANTHER" id="PTHR12534:SF0">
    <property type="entry name" value="SMALL RIBOSOMAL SUBUNIT PROTEIN US2M"/>
    <property type="match status" value="1"/>
</dbReference>
<dbReference type="PANTHER" id="PTHR12534">
    <property type="entry name" value="30S RIBOSOMAL PROTEIN S2 PROKARYOTIC AND ORGANELLAR"/>
    <property type="match status" value="1"/>
</dbReference>
<sequence>MITLEQMLISSVHLGHQVQQWNPKMSPYIYGERNGIHIIDLLQTLVCLKKVCNFLSKSSKIGKTFLFVGTKRQFASVIENYAIESNSYYVTQRWLGGLLTNWSTIKICLDNLQRLNKQEVDGSLGRLTKKESLILKKRKIKLEKNLSGIMNMTKIPDIVIIVGQNRELNAVKECLKLGISIITILDTNCDPTLTDFLVPANDDSLSSVALILKAFCESIKDS</sequence>
<dbReference type="InterPro" id="IPR018130">
    <property type="entry name" value="Ribosomal_uS2_CS"/>
</dbReference>
<keyword evidence="5" id="KW-0934">Plastid</keyword>
<gene>
    <name evidence="4 5" type="primary">rps2</name>
</gene>
<dbReference type="GO" id="GO:0005763">
    <property type="term" value="C:mitochondrial small ribosomal subunit"/>
    <property type="evidence" value="ECO:0007669"/>
    <property type="project" value="TreeGrafter"/>
</dbReference>
<dbReference type="GO" id="GO:0009507">
    <property type="term" value="C:chloroplast"/>
    <property type="evidence" value="ECO:0007669"/>
    <property type="project" value="UniProtKB-SubCell"/>
</dbReference>
<dbReference type="InterPro" id="IPR023591">
    <property type="entry name" value="Ribosomal_uS2_flav_dom_sf"/>
</dbReference>
<reference evidence="5" key="1">
    <citation type="journal article" date="2015" name="J. Eukaryot. Microbiol.">
        <title>Chloroplast Genome Evolution in the Euglenaceae.</title>
        <authorList>
            <person name="Bennett M.S."/>
            <person name="Triemer R.E."/>
        </authorList>
    </citation>
    <scope>NUCLEOTIDE SEQUENCE</scope>
    <source>
        <strain evidence="5">SAG 1224-17d</strain>
    </source>
</reference>
<keyword evidence="3 4" id="KW-0687">Ribonucleoprotein</keyword>
<organism evidence="5">
    <name type="scientific">Euglena viridis</name>
    <name type="common">Cercaria viridis</name>
    <dbReference type="NCBI Taxonomy" id="3040"/>
    <lineage>
        <taxon>Eukaryota</taxon>
        <taxon>Discoba</taxon>
        <taxon>Euglenozoa</taxon>
        <taxon>Euglenida</taxon>
        <taxon>Spirocuta</taxon>
        <taxon>Euglenophyceae</taxon>
        <taxon>Euglenales</taxon>
        <taxon>Euglenaceae</taxon>
        <taxon>Euglena</taxon>
    </lineage>
</organism>
<dbReference type="PROSITE" id="PS00962">
    <property type="entry name" value="RIBOSOMAL_S2_1"/>
    <property type="match status" value="1"/>
</dbReference>
<dbReference type="Gene3D" id="3.40.50.10490">
    <property type="entry name" value="Glucose-6-phosphate isomerase like protein, domain 1"/>
    <property type="match status" value="1"/>
</dbReference>
<dbReference type="HAMAP" id="MF_00291_B">
    <property type="entry name" value="Ribosomal_uS2_B"/>
    <property type="match status" value="1"/>
</dbReference>
<evidence type="ECO:0000256" key="3">
    <source>
        <dbReference type="ARBA" id="ARBA00023274"/>
    </source>
</evidence>
<dbReference type="EMBL" id="KP686075">
    <property type="protein sequence ID" value="AKL79004.1"/>
    <property type="molecule type" value="Genomic_DNA"/>
</dbReference>
<evidence type="ECO:0000256" key="2">
    <source>
        <dbReference type="ARBA" id="ARBA00022980"/>
    </source>
</evidence>
<keyword evidence="2 4" id="KW-0689">Ribosomal protein</keyword>
<dbReference type="GO" id="GO:0006412">
    <property type="term" value="P:translation"/>
    <property type="evidence" value="ECO:0007669"/>
    <property type="project" value="UniProtKB-UniRule"/>
</dbReference>
<comment type="similarity">
    <text evidence="1 4">Belongs to the universal ribosomal protein uS2 family.</text>
</comment>
<evidence type="ECO:0000256" key="4">
    <source>
        <dbReference type="HAMAP-Rule" id="MF_00291"/>
    </source>
</evidence>
<dbReference type="GO" id="GO:0003735">
    <property type="term" value="F:structural constituent of ribosome"/>
    <property type="evidence" value="ECO:0007669"/>
    <property type="project" value="InterPro"/>
</dbReference>
<dbReference type="AlphaFoldDB" id="A0A0G3VH88"/>
<evidence type="ECO:0000256" key="1">
    <source>
        <dbReference type="ARBA" id="ARBA00006242"/>
    </source>
</evidence>